<gene>
    <name evidence="2" type="ORF">SAMN06272737_103105</name>
</gene>
<evidence type="ECO:0000256" key="1">
    <source>
        <dbReference type="SAM" id="SignalP"/>
    </source>
</evidence>
<evidence type="ECO:0000313" key="3">
    <source>
        <dbReference type="Proteomes" id="UP000198403"/>
    </source>
</evidence>
<accession>A0A238VFQ1</accession>
<dbReference type="AlphaFoldDB" id="A0A238VFQ1"/>
<keyword evidence="1" id="KW-0732">Signal</keyword>
<keyword evidence="3" id="KW-1185">Reference proteome</keyword>
<dbReference type="PROSITE" id="PS51257">
    <property type="entry name" value="PROKAR_LIPOPROTEIN"/>
    <property type="match status" value="1"/>
</dbReference>
<organism evidence="2 3">
    <name type="scientific">Blastococcus mobilis</name>
    <dbReference type="NCBI Taxonomy" id="1938746"/>
    <lineage>
        <taxon>Bacteria</taxon>
        <taxon>Bacillati</taxon>
        <taxon>Actinomycetota</taxon>
        <taxon>Actinomycetes</taxon>
        <taxon>Geodermatophilales</taxon>
        <taxon>Geodermatophilaceae</taxon>
        <taxon>Blastococcus</taxon>
    </lineage>
</organism>
<name>A0A238VFQ1_9ACTN</name>
<proteinExistence type="predicted"/>
<dbReference type="EMBL" id="FZNO01000003">
    <property type="protein sequence ID" value="SNR33215.1"/>
    <property type="molecule type" value="Genomic_DNA"/>
</dbReference>
<feature type="signal peptide" evidence="1">
    <location>
        <begin position="1"/>
        <end position="18"/>
    </location>
</feature>
<evidence type="ECO:0000313" key="2">
    <source>
        <dbReference type="EMBL" id="SNR33215.1"/>
    </source>
</evidence>
<dbReference type="RefSeq" id="WP_089335250.1">
    <property type="nucleotide sequence ID" value="NZ_FZNO01000003.1"/>
</dbReference>
<reference evidence="2 3" key="1">
    <citation type="submission" date="2017-06" db="EMBL/GenBank/DDBJ databases">
        <authorList>
            <person name="Kim H.J."/>
            <person name="Triplett B.A."/>
        </authorList>
    </citation>
    <scope>NUCLEOTIDE SEQUENCE [LARGE SCALE GENOMIC DNA]</scope>
    <source>
        <strain evidence="2 3">DSM 44272</strain>
    </source>
</reference>
<feature type="chain" id="PRO_5039011289" evidence="1">
    <location>
        <begin position="19"/>
        <end position="87"/>
    </location>
</feature>
<dbReference type="Proteomes" id="UP000198403">
    <property type="component" value="Unassembled WGS sequence"/>
</dbReference>
<protein>
    <submittedName>
        <fullName evidence="2">Uncharacterized protein</fullName>
    </submittedName>
</protein>
<sequence length="87" mass="9278">MRKALTVLTALAALTACGGSEDATEDRPGSVEVYERIEAATDCAALQTEFDTASANHDRAEAGSEQAEAATAYMKAADERMRELDCY</sequence>
<dbReference type="OrthoDB" id="9965341at2"/>